<protein>
    <recommendedName>
        <fullName evidence="4 5">Large ribosomal subunit protein bL35</fullName>
    </recommendedName>
</protein>
<evidence type="ECO:0000313" key="8">
    <source>
        <dbReference type="Proteomes" id="UP000183447"/>
    </source>
</evidence>
<dbReference type="PROSITE" id="PS00936">
    <property type="entry name" value="RIBOSOMAL_L35"/>
    <property type="match status" value="1"/>
</dbReference>
<dbReference type="SUPFAM" id="SSF143034">
    <property type="entry name" value="L35p-like"/>
    <property type="match status" value="1"/>
</dbReference>
<organism evidence="7 8">
    <name type="scientific">Devosia enhydra</name>
    <dbReference type="NCBI Taxonomy" id="665118"/>
    <lineage>
        <taxon>Bacteria</taxon>
        <taxon>Pseudomonadati</taxon>
        <taxon>Pseudomonadota</taxon>
        <taxon>Alphaproteobacteria</taxon>
        <taxon>Hyphomicrobiales</taxon>
        <taxon>Devosiaceae</taxon>
        <taxon>Devosia</taxon>
    </lineage>
</organism>
<evidence type="ECO:0000256" key="1">
    <source>
        <dbReference type="ARBA" id="ARBA00006598"/>
    </source>
</evidence>
<dbReference type="PRINTS" id="PR00064">
    <property type="entry name" value="RIBOSOMALL35"/>
</dbReference>
<keyword evidence="3 5" id="KW-0687">Ribonucleoprotein</keyword>
<accession>A0A1K2I2J2</accession>
<dbReference type="OrthoDB" id="9804851at2"/>
<dbReference type="EMBL" id="FPKU01000003">
    <property type="protein sequence ID" value="SFZ86552.1"/>
    <property type="molecule type" value="Genomic_DNA"/>
</dbReference>
<dbReference type="RefSeq" id="WP_072346187.1">
    <property type="nucleotide sequence ID" value="NZ_FPKU01000003.1"/>
</dbReference>
<dbReference type="Gene3D" id="4.10.410.60">
    <property type="match status" value="1"/>
</dbReference>
<comment type="similarity">
    <text evidence="1 5 6">Belongs to the bacterial ribosomal protein bL35 family.</text>
</comment>
<dbReference type="Proteomes" id="UP000183447">
    <property type="component" value="Unassembled WGS sequence"/>
</dbReference>
<evidence type="ECO:0000256" key="4">
    <source>
        <dbReference type="ARBA" id="ARBA00071664"/>
    </source>
</evidence>
<dbReference type="HAMAP" id="MF_00514">
    <property type="entry name" value="Ribosomal_bL35"/>
    <property type="match status" value="1"/>
</dbReference>
<gene>
    <name evidence="5" type="primary">rpmI</name>
    <name evidence="7" type="ORF">SAMN02983003_3736</name>
</gene>
<evidence type="ECO:0000256" key="6">
    <source>
        <dbReference type="RuleBase" id="RU000568"/>
    </source>
</evidence>
<proteinExistence type="inferred from homology"/>
<sequence>MPKMKTKSGAKKRFKMTASGLVKAGVAGKRHRLSSHSGKYIRSNRGTKVLAKGDTGLVKWYMPYNR</sequence>
<dbReference type="GO" id="GO:0003735">
    <property type="term" value="F:structural constituent of ribosome"/>
    <property type="evidence" value="ECO:0007669"/>
    <property type="project" value="InterPro"/>
</dbReference>
<keyword evidence="8" id="KW-1185">Reference proteome</keyword>
<dbReference type="GO" id="GO:1990904">
    <property type="term" value="C:ribonucleoprotein complex"/>
    <property type="evidence" value="ECO:0007669"/>
    <property type="project" value="UniProtKB-KW"/>
</dbReference>
<evidence type="ECO:0000256" key="3">
    <source>
        <dbReference type="ARBA" id="ARBA00023274"/>
    </source>
</evidence>
<name>A0A1K2I2J2_9HYPH</name>
<dbReference type="InterPro" id="IPR021137">
    <property type="entry name" value="Ribosomal_bL35-like"/>
</dbReference>
<dbReference type="FunFam" id="4.10.410.60:FF:000001">
    <property type="entry name" value="50S ribosomal protein L35"/>
    <property type="match status" value="1"/>
</dbReference>
<evidence type="ECO:0000256" key="2">
    <source>
        <dbReference type="ARBA" id="ARBA00022980"/>
    </source>
</evidence>
<dbReference type="InterPro" id="IPR001706">
    <property type="entry name" value="Ribosomal_bL35"/>
</dbReference>
<dbReference type="InterPro" id="IPR018265">
    <property type="entry name" value="Ribosomal_bL35_CS"/>
</dbReference>
<dbReference type="STRING" id="665118.SAMN02983003_3736"/>
<evidence type="ECO:0000256" key="5">
    <source>
        <dbReference type="HAMAP-Rule" id="MF_00514"/>
    </source>
</evidence>
<evidence type="ECO:0000313" key="7">
    <source>
        <dbReference type="EMBL" id="SFZ86552.1"/>
    </source>
</evidence>
<dbReference type="AlphaFoldDB" id="A0A1K2I2J2"/>
<reference evidence="7 8" key="1">
    <citation type="submission" date="2016-11" db="EMBL/GenBank/DDBJ databases">
        <authorList>
            <person name="Jaros S."/>
            <person name="Januszkiewicz K."/>
            <person name="Wedrychowicz H."/>
        </authorList>
    </citation>
    <scope>NUCLEOTIDE SEQUENCE [LARGE SCALE GENOMIC DNA]</scope>
    <source>
        <strain evidence="7 8">ATCC 23634</strain>
    </source>
</reference>
<dbReference type="Pfam" id="PF01632">
    <property type="entry name" value="Ribosomal_L35p"/>
    <property type="match status" value="1"/>
</dbReference>
<dbReference type="GO" id="GO:0006412">
    <property type="term" value="P:translation"/>
    <property type="evidence" value="ECO:0007669"/>
    <property type="project" value="UniProtKB-UniRule"/>
</dbReference>
<dbReference type="NCBIfam" id="TIGR00001">
    <property type="entry name" value="rpmI_bact"/>
    <property type="match status" value="1"/>
</dbReference>
<dbReference type="GO" id="GO:0005840">
    <property type="term" value="C:ribosome"/>
    <property type="evidence" value="ECO:0007669"/>
    <property type="project" value="UniProtKB-KW"/>
</dbReference>
<keyword evidence="2 5" id="KW-0689">Ribosomal protein</keyword>
<dbReference type="InterPro" id="IPR037229">
    <property type="entry name" value="Ribosomal_bL35_sf"/>
</dbReference>